<gene>
    <name evidence="1" type="ORF">M0L20_28370</name>
</gene>
<name>A0ABT0HWC3_9BACT</name>
<dbReference type="Proteomes" id="UP001202180">
    <property type="component" value="Unassembled WGS sequence"/>
</dbReference>
<keyword evidence="2" id="KW-1185">Reference proteome</keyword>
<evidence type="ECO:0000313" key="1">
    <source>
        <dbReference type="EMBL" id="MCK8495815.1"/>
    </source>
</evidence>
<proteinExistence type="predicted"/>
<reference evidence="1 2" key="1">
    <citation type="submission" date="2022-04" db="EMBL/GenBank/DDBJ databases">
        <title>Spirosoma sp. strain RP8 genome sequencing and assembly.</title>
        <authorList>
            <person name="Jung Y."/>
        </authorList>
    </citation>
    <scope>NUCLEOTIDE SEQUENCE [LARGE SCALE GENOMIC DNA]</scope>
    <source>
        <strain evidence="1 2">RP8</strain>
    </source>
</reference>
<comment type="caution">
    <text evidence="1">The sequence shown here is derived from an EMBL/GenBank/DDBJ whole genome shotgun (WGS) entry which is preliminary data.</text>
</comment>
<protein>
    <submittedName>
        <fullName evidence="1">Uncharacterized protein</fullName>
    </submittedName>
</protein>
<organism evidence="1 2">
    <name type="scientific">Spirosoma liriopis</name>
    <dbReference type="NCBI Taxonomy" id="2937440"/>
    <lineage>
        <taxon>Bacteria</taxon>
        <taxon>Pseudomonadati</taxon>
        <taxon>Bacteroidota</taxon>
        <taxon>Cytophagia</taxon>
        <taxon>Cytophagales</taxon>
        <taxon>Cytophagaceae</taxon>
        <taxon>Spirosoma</taxon>
    </lineage>
</organism>
<evidence type="ECO:0000313" key="2">
    <source>
        <dbReference type="Proteomes" id="UP001202180"/>
    </source>
</evidence>
<dbReference type="EMBL" id="JALPRF010000012">
    <property type="protein sequence ID" value="MCK8495815.1"/>
    <property type="molecule type" value="Genomic_DNA"/>
</dbReference>
<dbReference type="RefSeq" id="WP_248480574.1">
    <property type="nucleotide sequence ID" value="NZ_JALPRF010000012.1"/>
</dbReference>
<sequence>MILHVVSITPDQQDRDFSCYYDDPEQAYDFLLKVTELGHLFIKVEFVFNRGYYLLPLETLNQELVANPFLGLRQQWEQCLSQPAVCRGPLVSFHRRLVDSQQTYLTNLQETLQQTLILLETTHNYLGEGPRKDKLIQQCWMTIDRCHRSIAHHNTSPWGLRSAA</sequence>
<accession>A0ABT0HWC3</accession>